<proteinExistence type="predicted"/>
<evidence type="ECO:0000313" key="2">
    <source>
        <dbReference type="EMBL" id="SFI86873.1"/>
    </source>
</evidence>
<dbReference type="InterPro" id="IPR052927">
    <property type="entry name" value="DCC_oxidoreductase"/>
</dbReference>
<name>A0A1I3LQB3_9RHOB</name>
<dbReference type="EMBL" id="FORA01000002">
    <property type="protein sequence ID" value="SFI86873.1"/>
    <property type="molecule type" value="Genomic_DNA"/>
</dbReference>
<dbReference type="OrthoDB" id="9785438at2"/>
<protein>
    <submittedName>
        <fullName evidence="2">Predicted thiol-disulfide oxidoreductase YuxK, DCC family</fullName>
    </submittedName>
</protein>
<dbReference type="InterPro" id="IPR007263">
    <property type="entry name" value="DCC1-like"/>
</dbReference>
<keyword evidence="1" id="KW-1133">Transmembrane helix</keyword>
<gene>
    <name evidence="2" type="ORF">SAMN04488095_1600</name>
</gene>
<evidence type="ECO:0000256" key="1">
    <source>
        <dbReference type="SAM" id="Phobius"/>
    </source>
</evidence>
<feature type="transmembrane region" description="Helical" evidence="1">
    <location>
        <begin position="20"/>
        <end position="38"/>
    </location>
</feature>
<reference evidence="2 3" key="1">
    <citation type="submission" date="2016-10" db="EMBL/GenBank/DDBJ databases">
        <authorList>
            <person name="de Groot N.N."/>
        </authorList>
    </citation>
    <scope>NUCLEOTIDE SEQUENCE [LARGE SCALE GENOMIC DNA]</scope>
    <source>
        <strain evidence="2 3">DSM 19073</strain>
    </source>
</reference>
<dbReference type="GO" id="GO:0015035">
    <property type="term" value="F:protein-disulfide reductase activity"/>
    <property type="evidence" value="ECO:0007669"/>
    <property type="project" value="InterPro"/>
</dbReference>
<evidence type="ECO:0000313" key="3">
    <source>
        <dbReference type="Proteomes" id="UP000199110"/>
    </source>
</evidence>
<dbReference type="Proteomes" id="UP000199110">
    <property type="component" value="Unassembled WGS sequence"/>
</dbReference>
<keyword evidence="1" id="KW-0472">Membrane</keyword>
<dbReference type="PANTHER" id="PTHR33639">
    <property type="entry name" value="THIOL-DISULFIDE OXIDOREDUCTASE DCC"/>
    <property type="match status" value="1"/>
</dbReference>
<keyword evidence="3" id="KW-1185">Reference proteome</keyword>
<dbReference type="RefSeq" id="WP_092779089.1">
    <property type="nucleotide sequence ID" value="NZ_FORA01000002.1"/>
</dbReference>
<dbReference type="Pfam" id="PF04134">
    <property type="entry name" value="DCC1-like"/>
    <property type="match status" value="1"/>
</dbReference>
<dbReference type="STRING" id="390807.SAMN04488095_1600"/>
<dbReference type="AlphaFoldDB" id="A0A1I3LQB3"/>
<sequence>MRYLHDLSPSTRAALGDRDVIVFDGVCVLCSGFFRFVLRHDRAERFHFVTAQSDLGQAMYRDLDLPTDDFETNLVITDGRIHERLDAFAAAMRALGGIWSVAGLVRGLPAWAKDPVYHLIARNRYRIFGRTETCLLPAPGVRARFLDLDRAA</sequence>
<dbReference type="PANTHER" id="PTHR33639:SF2">
    <property type="entry name" value="DUF393 DOMAIN-CONTAINING PROTEIN"/>
    <property type="match status" value="1"/>
</dbReference>
<accession>A0A1I3LQB3</accession>
<organism evidence="2 3">
    <name type="scientific">Jannaschia pohangensis</name>
    <dbReference type="NCBI Taxonomy" id="390807"/>
    <lineage>
        <taxon>Bacteria</taxon>
        <taxon>Pseudomonadati</taxon>
        <taxon>Pseudomonadota</taxon>
        <taxon>Alphaproteobacteria</taxon>
        <taxon>Rhodobacterales</taxon>
        <taxon>Roseobacteraceae</taxon>
        <taxon>Jannaschia</taxon>
    </lineage>
</organism>
<keyword evidence="1" id="KW-0812">Transmembrane</keyword>